<gene>
    <name evidence="5" type="ORF">D9613_002524</name>
</gene>
<dbReference type="GO" id="GO:0005737">
    <property type="term" value="C:cytoplasm"/>
    <property type="evidence" value="ECO:0007669"/>
    <property type="project" value="TreeGrafter"/>
</dbReference>
<evidence type="ECO:0000259" key="4">
    <source>
        <dbReference type="PROSITE" id="PS50011"/>
    </source>
</evidence>
<dbReference type="PANTHER" id="PTHR44167:SF18">
    <property type="entry name" value="PROTEIN KINASE DOMAIN-CONTAINING PROTEIN"/>
    <property type="match status" value="1"/>
</dbReference>
<dbReference type="GO" id="GO:0005524">
    <property type="term" value="F:ATP binding"/>
    <property type="evidence" value="ECO:0007669"/>
    <property type="project" value="UniProtKB-KW"/>
</dbReference>
<dbReference type="Gene3D" id="1.10.510.10">
    <property type="entry name" value="Transferase(Phosphotransferase) domain 1"/>
    <property type="match status" value="1"/>
</dbReference>
<name>A0A8H4QQ25_9AGAR</name>
<dbReference type="PROSITE" id="PS00108">
    <property type="entry name" value="PROTEIN_KINASE_ST"/>
    <property type="match status" value="1"/>
</dbReference>
<dbReference type="EMBL" id="JAACJL010000044">
    <property type="protein sequence ID" value="KAF4614796.1"/>
    <property type="molecule type" value="Genomic_DNA"/>
</dbReference>
<dbReference type="SUPFAM" id="SSF56112">
    <property type="entry name" value="Protein kinase-like (PK-like)"/>
    <property type="match status" value="1"/>
</dbReference>
<dbReference type="GO" id="GO:0005634">
    <property type="term" value="C:nucleus"/>
    <property type="evidence" value="ECO:0007669"/>
    <property type="project" value="TreeGrafter"/>
</dbReference>
<feature type="domain" description="Protein kinase" evidence="4">
    <location>
        <begin position="191"/>
        <end position="446"/>
    </location>
</feature>
<dbReference type="Proteomes" id="UP000521872">
    <property type="component" value="Unassembled WGS sequence"/>
</dbReference>
<evidence type="ECO:0000256" key="3">
    <source>
        <dbReference type="SAM" id="MobiDB-lite"/>
    </source>
</evidence>
<keyword evidence="6" id="KW-1185">Reference proteome</keyword>
<organism evidence="5 6">
    <name type="scientific">Agrocybe pediades</name>
    <dbReference type="NCBI Taxonomy" id="84607"/>
    <lineage>
        <taxon>Eukaryota</taxon>
        <taxon>Fungi</taxon>
        <taxon>Dikarya</taxon>
        <taxon>Basidiomycota</taxon>
        <taxon>Agaricomycotina</taxon>
        <taxon>Agaricomycetes</taxon>
        <taxon>Agaricomycetidae</taxon>
        <taxon>Agaricales</taxon>
        <taxon>Agaricineae</taxon>
        <taxon>Strophariaceae</taxon>
        <taxon>Agrocybe</taxon>
    </lineage>
</organism>
<dbReference type="InterPro" id="IPR008271">
    <property type="entry name" value="Ser/Thr_kinase_AS"/>
</dbReference>
<dbReference type="Pfam" id="PF00069">
    <property type="entry name" value="Pkinase"/>
    <property type="match status" value="1"/>
</dbReference>
<dbReference type="GO" id="GO:0004674">
    <property type="term" value="F:protein serine/threonine kinase activity"/>
    <property type="evidence" value="ECO:0007669"/>
    <property type="project" value="TreeGrafter"/>
</dbReference>
<reference evidence="5 6" key="1">
    <citation type="submission" date="2019-12" db="EMBL/GenBank/DDBJ databases">
        <authorList>
            <person name="Floudas D."/>
            <person name="Bentzer J."/>
            <person name="Ahren D."/>
            <person name="Johansson T."/>
            <person name="Persson P."/>
            <person name="Tunlid A."/>
        </authorList>
    </citation>
    <scope>NUCLEOTIDE SEQUENCE [LARGE SCALE GENOMIC DNA]</scope>
    <source>
        <strain evidence="5 6">CBS 102.39</strain>
    </source>
</reference>
<dbReference type="PROSITE" id="PS50011">
    <property type="entry name" value="PROTEIN_KINASE_DOM"/>
    <property type="match status" value="1"/>
</dbReference>
<accession>A0A8H4QQ25</accession>
<dbReference type="SMART" id="SM00220">
    <property type="entry name" value="S_TKc"/>
    <property type="match status" value="1"/>
</dbReference>
<evidence type="ECO:0000313" key="6">
    <source>
        <dbReference type="Proteomes" id="UP000521872"/>
    </source>
</evidence>
<proteinExistence type="predicted"/>
<keyword evidence="2" id="KW-0067">ATP-binding</keyword>
<evidence type="ECO:0000256" key="2">
    <source>
        <dbReference type="ARBA" id="ARBA00022840"/>
    </source>
</evidence>
<keyword evidence="1" id="KW-0547">Nucleotide-binding</keyword>
<evidence type="ECO:0000256" key="1">
    <source>
        <dbReference type="ARBA" id="ARBA00022741"/>
    </source>
</evidence>
<protein>
    <recommendedName>
        <fullName evidence="4">Protein kinase domain-containing protein</fullName>
    </recommendedName>
</protein>
<dbReference type="InterPro" id="IPR011009">
    <property type="entry name" value="Kinase-like_dom_sf"/>
</dbReference>
<feature type="compositionally biased region" description="Basic and acidic residues" evidence="3">
    <location>
        <begin position="539"/>
        <end position="552"/>
    </location>
</feature>
<evidence type="ECO:0000313" key="5">
    <source>
        <dbReference type="EMBL" id="KAF4614796.1"/>
    </source>
</evidence>
<dbReference type="FunFam" id="1.10.510.10:FF:000571">
    <property type="entry name" value="Maternal embryonic leucine zipper kinase"/>
    <property type="match status" value="1"/>
</dbReference>
<dbReference type="AlphaFoldDB" id="A0A8H4QQ25"/>
<dbReference type="GO" id="GO:0044773">
    <property type="term" value="P:mitotic DNA damage checkpoint signaling"/>
    <property type="evidence" value="ECO:0007669"/>
    <property type="project" value="TreeGrafter"/>
</dbReference>
<dbReference type="PANTHER" id="PTHR44167">
    <property type="entry name" value="OVARIAN-SPECIFIC SERINE/THREONINE-PROTEIN KINASE LOK-RELATED"/>
    <property type="match status" value="1"/>
</dbReference>
<sequence>MKAIDSLTSNATTLIDRPFEDYTLLNSLKATTTTAARTQDVDAQLDSLPSFFWGYLVYSPGTRFGEKRELRTRSRVQRVQEPFNLYLSKAHRFCTLAVKRGTNKIFLADSMTGNAVKQCTFVWDGSSSKSFGIKDETSGRTAVGGIFLEKDQICPLQAGSIISFAKANGTVQDYVFYQAATKPPKSYAELYEGDTQAGAGATACVKVARQKANGGLYAVKLFKFYENAVSEHTTREVKALSRLSHPGICELYEVYHGALGRISEFVIEYVTGSDLQSHLEKFGAMEETKARHISFQLCNTLAYIHSQGVIHGDIKPGNILLIEYIPPKVKINDFGSAQVTTGGSAAPCGGTLGYAAPEALHPSVGQYTSSADIWSLGATFFYMLTMQNIYDSLDMPAAGQRKLGHPLDVEAFRLMSTEACDLIKAMLTEDPKQRISAESALEHAWLKDYQYQPTIPAITNASEAYSDLTPTERCSPPPHEIQAKCAQLPSPSVEFKPLDVKCPSCHQKISSRVKNLNLPAPLLKCIKCRKLDQKNLTRVRTEQKRRRPETTRRILKPGRL</sequence>
<feature type="region of interest" description="Disordered" evidence="3">
    <location>
        <begin position="539"/>
        <end position="560"/>
    </location>
</feature>
<dbReference type="InterPro" id="IPR000719">
    <property type="entry name" value="Prot_kinase_dom"/>
</dbReference>
<comment type="caution">
    <text evidence="5">The sequence shown here is derived from an EMBL/GenBank/DDBJ whole genome shotgun (WGS) entry which is preliminary data.</text>
</comment>